<protein>
    <submittedName>
        <fullName evidence="2">DUF3810 domain-containing protein</fullName>
    </submittedName>
</protein>
<gene>
    <name evidence="2" type="ORF">ACFQZJ_14060</name>
</gene>
<evidence type="ECO:0000256" key="1">
    <source>
        <dbReference type="SAM" id="Phobius"/>
    </source>
</evidence>
<keyword evidence="1" id="KW-1133">Transmembrane helix</keyword>
<name>A0ABW3B5T3_9FLAO</name>
<feature type="transmembrane region" description="Helical" evidence="1">
    <location>
        <begin position="47"/>
        <end position="73"/>
    </location>
</feature>
<dbReference type="EMBL" id="JBHTHY010000012">
    <property type="protein sequence ID" value="MFD0798593.1"/>
    <property type="molecule type" value="Genomic_DNA"/>
</dbReference>
<sequence length="353" mass="40887">MTLKTGIALSLLPQIIFVKWIGSHTDWIESYYSNGIYPFISGVFRFLFGWIPFSVGDLLYTALIILALGYLYRNKRKILSHKIKFLRDIAMILSIAYFTFHFMWGFNYYREPIATKLKLEETKDYKELIDFTRQLINKTNEIQLAISKDSALRVYIPYSQKEQFNMTLSGYEDLMKKHPFLSYQQPSIKTSLFSKMLTYMGYAGYLNPFTNEAQVNGLLPNFRFPVVAGHEIGHQLGYSAENETNFIGYLVTVTNKDIYFKYAAYSYALGYCLNDVRRGDAAVFDELLSELNGGVKLNFQEMTAFWNQYENPLEPVFKSIFNSFLKANNQAQGIQSYNAVVSLLVAYHKQYPL</sequence>
<keyword evidence="3" id="KW-1185">Reference proteome</keyword>
<dbReference type="RefSeq" id="WP_379935428.1">
    <property type="nucleotide sequence ID" value="NZ_JBHTHY010000012.1"/>
</dbReference>
<feature type="transmembrane region" description="Helical" evidence="1">
    <location>
        <begin position="85"/>
        <end position="106"/>
    </location>
</feature>
<dbReference type="InterPro" id="IPR024294">
    <property type="entry name" value="DUF3810"/>
</dbReference>
<dbReference type="Proteomes" id="UP001597012">
    <property type="component" value="Unassembled WGS sequence"/>
</dbReference>
<reference evidence="3" key="1">
    <citation type="journal article" date="2019" name="Int. J. Syst. Evol. Microbiol.">
        <title>The Global Catalogue of Microorganisms (GCM) 10K type strain sequencing project: providing services to taxonomists for standard genome sequencing and annotation.</title>
        <authorList>
            <consortium name="The Broad Institute Genomics Platform"/>
            <consortium name="The Broad Institute Genome Sequencing Center for Infectious Disease"/>
            <person name="Wu L."/>
            <person name="Ma J."/>
        </authorList>
    </citation>
    <scope>NUCLEOTIDE SEQUENCE [LARGE SCALE GENOMIC DNA]</scope>
    <source>
        <strain evidence="3">CCUG 61948</strain>
    </source>
</reference>
<accession>A0ABW3B5T3</accession>
<dbReference type="Pfam" id="PF12725">
    <property type="entry name" value="DUF3810"/>
    <property type="match status" value="1"/>
</dbReference>
<evidence type="ECO:0000313" key="3">
    <source>
        <dbReference type="Proteomes" id="UP001597012"/>
    </source>
</evidence>
<keyword evidence="1" id="KW-0812">Transmembrane</keyword>
<evidence type="ECO:0000313" key="2">
    <source>
        <dbReference type="EMBL" id="MFD0798593.1"/>
    </source>
</evidence>
<organism evidence="2 3">
    <name type="scientific">Maribacter chungangensis</name>
    <dbReference type="NCBI Taxonomy" id="1069117"/>
    <lineage>
        <taxon>Bacteria</taxon>
        <taxon>Pseudomonadati</taxon>
        <taxon>Bacteroidota</taxon>
        <taxon>Flavobacteriia</taxon>
        <taxon>Flavobacteriales</taxon>
        <taxon>Flavobacteriaceae</taxon>
        <taxon>Maribacter</taxon>
    </lineage>
</organism>
<proteinExistence type="predicted"/>
<keyword evidence="1" id="KW-0472">Membrane</keyword>
<comment type="caution">
    <text evidence="2">The sequence shown here is derived from an EMBL/GenBank/DDBJ whole genome shotgun (WGS) entry which is preliminary data.</text>
</comment>